<proteinExistence type="predicted"/>
<evidence type="ECO:0000313" key="2">
    <source>
        <dbReference type="Proteomes" id="UP000034723"/>
    </source>
</evidence>
<dbReference type="AlphaFoldDB" id="A0A0F7ICZ3"/>
<keyword evidence="2" id="KW-1185">Reference proteome</keyword>
<dbReference type="STRING" id="113653.GAH_01567"/>
<organism evidence="1 2">
    <name type="scientific">Geoglobus ahangari</name>
    <dbReference type="NCBI Taxonomy" id="113653"/>
    <lineage>
        <taxon>Archaea</taxon>
        <taxon>Methanobacteriati</taxon>
        <taxon>Methanobacteriota</taxon>
        <taxon>Archaeoglobi</taxon>
        <taxon>Archaeoglobales</taxon>
        <taxon>Archaeoglobaceae</taxon>
        <taxon>Geoglobus</taxon>
    </lineage>
</organism>
<dbReference type="OrthoDB" id="379560at2157"/>
<dbReference type="HOGENOM" id="CLU_2204014_0_0_2"/>
<dbReference type="GeneID" id="24804136"/>
<dbReference type="InParanoid" id="A0A0F7ICZ3"/>
<evidence type="ECO:0000313" key="1">
    <source>
        <dbReference type="EMBL" id="AKG91145.1"/>
    </source>
</evidence>
<dbReference type="RefSeq" id="WP_048095928.1">
    <property type="nucleotide sequence ID" value="NZ_CP011267.1"/>
</dbReference>
<dbReference type="KEGG" id="gah:GAH_01567"/>
<reference evidence="1 2" key="1">
    <citation type="submission" date="2015-04" db="EMBL/GenBank/DDBJ databases">
        <title>The complete genome sequence of the hyperthermophilic, obligate iron-reducing archaeon Geoglobus ahangari strain 234T.</title>
        <authorList>
            <person name="Manzella M.P."/>
            <person name="Holmes D.E."/>
            <person name="Rocheleau J.M."/>
            <person name="Chung A."/>
            <person name="Reguera G."/>
            <person name="Kashefi K."/>
        </authorList>
    </citation>
    <scope>NUCLEOTIDE SEQUENCE [LARGE SCALE GENOMIC DNA]</scope>
    <source>
        <strain evidence="1 2">234</strain>
    </source>
</reference>
<dbReference type="Proteomes" id="UP000034723">
    <property type="component" value="Chromosome"/>
</dbReference>
<protein>
    <submittedName>
        <fullName evidence="1">Uncharacterized protein</fullName>
    </submittedName>
</protein>
<name>A0A0F7ICZ3_9EURY</name>
<gene>
    <name evidence="1" type="ORF">GAH_01567</name>
</gene>
<dbReference type="EMBL" id="CP011267">
    <property type="protein sequence ID" value="AKG91145.1"/>
    <property type="molecule type" value="Genomic_DNA"/>
</dbReference>
<accession>A0A0F7ICZ3</accession>
<sequence length="114" mass="12733">MDGRDDNVTFTYSGRIVKWQTLERAKDYETVVVFMEMEGVEHAGYLMRKGDVVIAKGEVAKAVRDAGIEGVEMAVAPPLDTNALIMLRVNRPVKDVIVDVVDIAFGFLRERGFI</sequence>